<dbReference type="PROSITE" id="PS51257">
    <property type="entry name" value="PROKAR_LIPOPROTEIN"/>
    <property type="match status" value="1"/>
</dbReference>
<comment type="caution">
    <text evidence="3">The sequence shown here is derived from an EMBL/GenBank/DDBJ whole genome shotgun (WGS) entry which is preliminary data.</text>
</comment>
<sequence length="177" mass="18510">MRAGAVPRTTGILAACAALGATAGCFGPSKPTDFGIGAELCSIVATTEFDSSLEITEPGEPQRIWGIDSGVCRWRSPDFENTVTLTVSTEPRGVEAAQASRRPGRPAPSVGPDAVIDEGVNRLGWTVRVSGWIGGANTFELDMKTDTRLALDSVERLAAQIADRLRANPVVAAADGE</sequence>
<gene>
    <name evidence="3" type="ORF">JGU71_24050</name>
</gene>
<keyword evidence="4" id="KW-1185">Reference proteome</keyword>
<accession>A0A934NUU1</accession>
<evidence type="ECO:0000313" key="4">
    <source>
        <dbReference type="Proteomes" id="UP000655868"/>
    </source>
</evidence>
<dbReference type="AlphaFoldDB" id="A0A934NUU1"/>
<feature type="region of interest" description="Disordered" evidence="1">
    <location>
        <begin position="92"/>
        <end position="112"/>
    </location>
</feature>
<reference evidence="3" key="1">
    <citation type="submission" date="2020-12" db="EMBL/GenBank/DDBJ databases">
        <title>Antrihabitans popcorni sp. nov. and Antrihabitans auranticaus sp. nov., isolated from a larva cave.</title>
        <authorList>
            <person name="Lee S.D."/>
            <person name="Kim I.S."/>
        </authorList>
    </citation>
    <scope>NUCLEOTIDE SEQUENCE</scope>
    <source>
        <strain evidence="3">YC3-6</strain>
    </source>
</reference>
<feature type="chain" id="PRO_5039400553" description="DUF3558 domain-containing protein" evidence="2">
    <location>
        <begin position="24"/>
        <end position="177"/>
    </location>
</feature>
<evidence type="ECO:0000256" key="1">
    <source>
        <dbReference type="SAM" id="MobiDB-lite"/>
    </source>
</evidence>
<organism evidence="3 4">
    <name type="scientific">Antrihabitans stalagmiti</name>
    <dbReference type="NCBI Taxonomy" id="2799499"/>
    <lineage>
        <taxon>Bacteria</taxon>
        <taxon>Bacillati</taxon>
        <taxon>Actinomycetota</taxon>
        <taxon>Actinomycetes</taxon>
        <taxon>Mycobacteriales</taxon>
        <taxon>Nocardiaceae</taxon>
        <taxon>Antrihabitans</taxon>
    </lineage>
</organism>
<feature type="signal peptide" evidence="2">
    <location>
        <begin position="1"/>
        <end position="23"/>
    </location>
</feature>
<name>A0A934NUU1_9NOCA</name>
<dbReference type="RefSeq" id="WP_199707110.1">
    <property type="nucleotide sequence ID" value="NZ_JAEMNV010000009.1"/>
</dbReference>
<keyword evidence="2" id="KW-0732">Signal</keyword>
<evidence type="ECO:0000313" key="3">
    <source>
        <dbReference type="EMBL" id="MBJ8341964.1"/>
    </source>
</evidence>
<evidence type="ECO:0008006" key="5">
    <source>
        <dbReference type="Google" id="ProtNLM"/>
    </source>
</evidence>
<evidence type="ECO:0000256" key="2">
    <source>
        <dbReference type="SAM" id="SignalP"/>
    </source>
</evidence>
<dbReference type="EMBL" id="JAEMNV010000009">
    <property type="protein sequence ID" value="MBJ8341964.1"/>
    <property type="molecule type" value="Genomic_DNA"/>
</dbReference>
<dbReference type="Proteomes" id="UP000655868">
    <property type="component" value="Unassembled WGS sequence"/>
</dbReference>
<protein>
    <recommendedName>
        <fullName evidence="5">DUF3558 domain-containing protein</fullName>
    </recommendedName>
</protein>
<proteinExistence type="predicted"/>